<name>A0A916TKB7_9HYPH</name>
<dbReference type="AlphaFoldDB" id="A0A916TKB7"/>
<evidence type="ECO:0000313" key="3">
    <source>
        <dbReference type="Proteomes" id="UP000605148"/>
    </source>
</evidence>
<keyword evidence="3" id="KW-1185">Reference proteome</keyword>
<proteinExistence type="predicted"/>
<protein>
    <submittedName>
        <fullName evidence="2">Uncharacterized protein</fullName>
    </submittedName>
</protein>
<gene>
    <name evidence="2" type="ORF">GCM10011316_24470</name>
</gene>
<reference evidence="2" key="2">
    <citation type="submission" date="2020-09" db="EMBL/GenBank/DDBJ databases">
        <authorList>
            <person name="Sun Q."/>
            <person name="Zhou Y."/>
        </authorList>
    </citation>
    <scope>NUCLEOTIDE SEQUENCE</scope>
    <source>
        <strain evidence="2">CGMCC 1.12426</strain>
    </source>
</reference>
<organism evidence="2 3">
    <name type="scientific">Roseibium aquae</name>
    <dbReference type="NCBI Taxonomy" id="1323746"/>
    <lineage>
        <taxon>Bacteria</taxon>
        <taxon>Pseudomonadati</taxon>
        <taxon>Pseudomonadota</taxon>
        <taxon>Alphaproteobacteria</taxon>
        <taxon>Hyphomicrobiales</taxon>
        <taxon>Stappiaceae</taxon>
        <taxon>Roseibium</taxon>
    </lineage>
</organism>
<reference evidence="2" key="1">
    <citation type="journal article" date="2014" name="Int. J. Syst. Evol. Microbiol.">
        <title>Complete genome sequence of Corynebacterium casei LMG S-19264T (=DSM 44701T), isolated from a smear-ripened cheese.</title>
        <authorList>
            <consortium name="US DOE Joint Genome Institute (JGI-PGF)"/>
            <person name="Walter F."/>
            <person name="Albersmeier A."/>
            <person name="Kalinowski J."/>
            <person name="Ruckert C."/>
        </authorList>
    </citation>
    <scope>NUCLEOTIDE SEQUENCE</scope>
    <source>
        <strain evidence="2">CGMCC 1.12426</strain>
    </source>
</reference>
<sequence>MQIRILFIGAGALALALSTPVAADCGCTGMSVTFAGPQDICSNNWFPIGADAGPDNGFPECTARQDVGPGTACQGFAYIYICPTGVNSEVALEQKTGFKVEADYAGGSDGAQCTAGQILQLSITSNMGADIPDINPTTLDGDQDFGTYLTTIDNDEDNAFPAAGSRANGRYTYGGDNYQSDSGQVIIGQTDGGVQWWDNTDQAKDGHDENASWEYRFLSFVRGSGGENPDCSCAFDIDVIWLDDSPAVTNFVRSASGSVNCNHWD</sequence>
<dbReference type="RefSeq" id="WP_150496662.1">
    <property type="nucleotide sequence ID" value="NZ_BMFA01000007.1"/>
</dbReference>
<feature type="signal peptide" evidence="1">
    <location>
        <begin position="1"/>
        <end position="23"/>
    </location>
</feature>
<keyword evidence="1" id="KW-0732">Signal</keyword>
<accession>A0A916TKB7</accession>
<evidence type="ECO:0000313" key="2">
    <source>
        <dbReference type="EMBL" id="GGB51548.1"/>
    </source>
</evidence>
<evidence type="ECO:0000256" key="1">
    <source>
        <dbReference type="SAM" id="SignalP"/>
    </source>
</evidence>
<comment type="caution">
    <text evidence="2">The sequence shown here is derived from an EMBL/GenBank/DDBJ whole genome shotgun (WGS) entry which is preliminary data.</text>
</comment>
<dbReference type="OrthoDB" id="8445262at2"/>
<feature type="chain" id="PRO_5037754927" evidence="1">
    <location>
        <begin position="24"/>
        <end position="265"/>
    </location>
</feature>
<dbReference type="Proteomes" id="UP000605148">
    <property type="component" value="Unassembled WGS sequence"/>
</dbReference>
<dbReference type="EMBL" id="BMFA01000007">
    <property type="protein sequence ID" value="GGB51548.1"/>
    <property type="molecule type" value="Genomic_DNA"/>
</dbReference>